<dbReference type="RefSeq" id="WP_093534631.1">
    <property type="nucleotide sequence ID" value="NZ_FOXU01000001.1"/>
</dbReference>
<name>A0A1I5VR64_9BACI</name>
<sequence length="73" mass="8359">MSSQHLKNMLLSLQQFQDSKISITINDHNNEALFTVSLSESLFQVTNINNHKTETSDNVDTVVEYIENNIFTN</sequence>
<proteinExistence type="predicted"/>
<protein>
    <submittedName>
        <fullName evidence="1">Uncharacterized protein</fullName>
    </submittedName>
</protein>
<organism evidence="1 2">
    <name type="scientific">Psychrobacillus psychrotolerans</name>
    <dbReference type="NCBI Taxonomy" id="126156"/>
    <lineage>
        <taxon>Bacteria</taxon>
        <taxon>Bacillati</taxon>
        <taxon>Bacillota</taxon>
        <taxon>Bacilli</taxon>
        <taxon>Bacillales</taxon>
        <taxon>Bacillaceae</taxon>
        <taxon>Psychrobacillus</taxon>
    </lineage>
</organism>
<reference evidence="2" key="1">
    <citation type="submission" date="2016-10" db="EMBL/GenBank/DDBJ databases">
        <authorList>
            <person name="Varghese N."/>
            <person name="Submissions S."/>
        </authorList>
    </citation>
    <scope>NUCLEOTIDE SEQUENCE [LARGE SCALE GENOMIC DNA]</scope>
    <source>
        <strain evidence="2">DSM 11706</strain>
    </source>
</reference>
<evidence type="ECO:0000313" key="2">
    <source>
        <dbReference type="Proteomes" id="UP000198734"/>
    </source>
</evidence>
<evidence type="ECO:0000313" key="1">
    <source>
        <dbReference type="EMBL" id="SFQ09985.1"/>
    </source>
</evidence>
<keyword evidence="2" id="KW-1185">Reference proteome</keyword>
<dbReference type="Proteomes" id="UP000198734">
    <property type="component" value="Unassembled WGS sequence"/>
</dbReference>
<dbReference type="AlphaFoldDB" id="A0A1I5VR64"/>
<accession>A0A1I5VR64</accession>
<gene>
    <name evidence="1" type="ORF">SAMN05421670_0933</name>
</gene>
<dbReference type="EMBL" id="FOXU01000001">
    <property type="protein sequence ID" value="SFQ09985.1"/>
    <property type="molecule type" value="Genomic_DNA"/>
</dbReference>